<dbReference type="EMBL" id="BKCF01000001">
    <property type="protein sequence ID" value="GEQ85129.1"/>
    <property type="molecule type" value="Genomic_DNA"/>
</dbReference>
<dbReference type="EC" id="1.6.2.4" evidence="2"/>
<dbReference type="Pfam" id="PF00258">
    <property type="entry name" value="Flavodoxin_1"/>
    <property type="match status" value="1"/>
</dbReference>
<evidence type="ECO:0000256" key="2">
    <source>
        <dbReference type="ARBA" id="ARBA00023797"/>
    </source>
</evidence>
<reference evidence="6 7" key="1">
    <citation type="submission" date="2019-08" db="EMBL/GenBank/DDBJ databases">
        <title>Ulvibacter marinistellae sp. nov., isolated from a starfish, Patiria pectinifera.</title>
        <authorList>
            <person name="Kawano K."/>
            <person name="Ushijima N."/>
            <person name="Kihara M."/>
            <person name="Itoh H."/>
        </authorList>
    </citation>
    <scope>NUCLEOTIDE SEQUENCE [LARGE SCALE GENOMIC DNA]</scope>
    <source>
        <strain evidence="6 7">KK4</strain>
    </source>
</reference>
<dbReference type="InterPro" id="IPR017938">
    <property type="entry name" value="Riboflavin_synthase-like_b-brl"/>
</dbReference>
<proteinExistence type="predicted"/>
<accession>A0A5J4FYA4</accession>
<dbReference type="InterPro" id="IPR039261">
    <property type="entry name" value="FNR_nucleotide-bd"/>
</dbReference>
<keyword evidence="1" id="KW-0285">Flavoprotein</keyword>
<dbReference type="GO" id="GO:0010181">
    <property type="term" value="F:FMN binding"/>
    <property type="evidence" value="ECO:0007669"/>
    <property type="project" value="InterPro"/>
</dbReference>
<dbReference type="SUPFAM" id="SSF52218">
    <property type="entry name" value="Flavoproteins"/>
    <property type="match status" value="1"/>
</dbReference>
<feature type="transmembrane region" description="Helical" evidence="3">
    <location>
        <begin position="297"/>
        <end position="322"/>
    </location>
</feature>
<keyword evidence="3" id="KW-0472">Membrane</keyword>
<name>A0A5J4FYA4_9FLAO</name>
<dbReference type="Gene3D" id="3.40.50.360">
    <property type="match status" value="1"/>
</dbReference>
<dbReference type="PANTHER" id="PTHR19384">
    <property type="entry name" value="NITRIC OXIDE SYNTHASE-RELATED"/>
    <property type="match status" value="1"/>
</dbReference>
<dbReference type="PANTHER" id="PTHR19384:SF17">
    <property type="entry name" value="NADPH--CYTOCHROME P450 REDUCTASE"/>
    <property type="match status" value="1"/>
</dbReference>
<dbReference type="Proteomes" id="UP000326994">
    <property type="component" value="Unassembled WGS sequence"/>
</dbReference>
<protein>
    <recommendedName>
        <fullName evidence="2">NADPH--hemoprotein reductase</fullName>
        <ecNumber evidence="2">1.6.2.4</ecNumber>
    </recommendedName>
</protein>
<feature type="domain" description="Flavodoxin-like" evidence="4">
    <location>
        <begin position="342"/>
        <end position="481"/>
    </location>
</feature>
<feature type="transmembrane region" description="Helical" evidence="3">
    <location>
        <begin position="130"/>
        <end position="151"/>
    </location>
</feature>
<dbReference type="InterPro" id="IPR008254">
    <property type="entry name" value="Flavodoxin/NO_synth"/>
</dbReference>
<dbReference type="InterPro" id="IPR017927">
    <property type="entry name" value="FAD-bd_FR_type"/>
</dbReference>
<sequence>MTLSIWRYSHLALAVSSALFLIIASFTGVILAFEPISQSVQPYAVANLNEISVSKTIEALQQEYTEVLEFELTADDFVIASVVTQNGETESIYVHPITGRKLGEVKAKTAFFNWVTNVHRSLFLKGIGRFFIGLVSLLLCLISLTGILLLAKRQGGFLKLYSRIKETNFAQRYHIILGRWLLIPIVIIAATGVYLSAEKFSLLPSSSTTHDWSAIPSETELEKPLSEFDVFRSPLNDLKKLTFPFSEDEEDYFIVALKNKEVLVHQFTGEIMSDVPYPFVAVASQLSLNLHTGQGSILWSLVLIIASGSILFFIVSGFSMTLKRRKNIKLQIPIFNKDESEFIILVGSESGNTFLFAQAFQKALVATDKKVFLSSLNEYTTYKKATNIIVFTATYGDGEAPTNARKFTAAFQGIQPLNNIKFSIVGFGSLLYPHYCKFAIQVDALLHQHLSFKPLHPLVKINDQSNVAFQSWLKEWNELMGLNIQVTFPKRSIKQLKVIDFSVVDCTKLNIDNTFLLRLRPKKKIKFQSGDLLLITPPDSNVSRKYSIARVENEILLSVKWHPHGICSSYLCDLKYGDIVRGSVEKNDDFHFPKSAPSVFMIGNGTGITPFLGMLQERKNIPTHMLWGGRNVDSFDYYRPFVERKLIRTSYINASFNTQNTYDIVLSQVNDKCYVQDMLLQQQKMVAKTLKDGGVLMLCGSMTMQQSVLDTLEKILEIELQQPLSDFELNGQLLMDCY</sequence>
<evidence type="ECO:0000313" key="6">
    <source>
        <dbReference type="EMBL" id="GEQ85129.1"/>
    </source>
</evidence>
<evidence type="ECO:0000259" key="4">
    <source>
        <dbReference type="PROSITE" id="PS50902"/>
    </source>
</evidence>
<dbReference type="Pfam" id="PF03929">
    <property type="entry name" value="PepSY_TM"/>
    <property type="match status" value="1"/>
</dbReference>
<dbReference type="OrthoDB" id="9789468at2"/>
<dbReference type="InterPro" id="IPR029039">
    <property type="entry name" value="Flavoprotein-like_sf"/>
</dbReference>
<dbReference type="InterPro" id="IPR001709">
    <property type="entry name" value="Flavoprot_Pyr_Nucl_cyt_Rdtase"/>
</dbReference>
<dbReference type="GO" id="GO:0005829">
    <property type="term" value="C:cytosol"/>
    <property type="evidence" value="ECO:0007669"/>
    <property type="project" value="TreeGrafter"/>
</dbReference>
<evidence type="ECO:0000313" key="7">
    <source>
        <dbReference type="Proteomes" id="UP000326994"/>
    </source>
</evidence>
<dbReference type="InterPro" id="IPR001433">
    <property type="entry name" value="OxRdtase_FAD/NAD-bd"/>
</dbReference>
<dbReference type="PRINTS" id="PR00369">
    <property type="entry name" value="FLAVODOXIN"/>
</dbReference>
<feature type="transmembrane region" description="Helical" evidence="3">
    <location>
        <begin position="12"/>
        <end position="33"/>
    </location>
</feature>
<dbReference type="PRINTS" id="PR00371">
    <property type="entry name" value="FPNCR"/>
</dbReference>
<dbReference type="PROSITE" id="PS50902">
    <property type="entry name" value="FLAVODOXIN_LIKE"/>
    <property type="match status" value="1"/>
</dbReference>
<dbReference type="InterPro" id="IPR005625">
    <property type="entry name" value="PepSY-ass_TM"/>
</dbReference>
<gene>
    <name evidence="6" type="ORF">ULMS_06370</name>
</gene>
<dbReference type="SUPFAM" id="SSF63380">
    <property type="entry name" value="Riboflavin synthase domain-like"/>
    <property type="match status" value="1"/>
</dbReference>
<dbReference type="PROSITE" id="PS51384">
    <property type="entry name" value="FAD_FR"/>
    <property type="match status" value="1"/>
</dbReference>
<dbReference type="GO" id="GO:0050660">
    <property type="term" value="F:flavin adenine dinucleotide binding"/>
    <property type="evidence" value="ECO:0007669"/>
    <property type="project" value="TreeGrafter"/>
</dbReference>
<keyword evidence="7" id="KW-1185">Reference proteome</keyword>
<dbReference type="Gene3D" id="2.40.30.10">
    <property type="entry name" value="Translation factors"/>
    <property type="match status" value="1"/>
</dbReference>
<keyword evidence="3" id="KW-0812">Transmembrane</keyword>
<comment type="caution">
    <text evidence="6">The sequence shown here is derived from an EMBL/GenBank/DDBJ whole genome shotgun (WGS) entry which is preliminary data.</text>
</comment>
<organism evidence="6 7">
    <name type="scientific">Patiriisocius marinistellae</name>
    <dbReference type="NCBI Taxonomy" id="2494560"/>
    <lineage>
        <taxon>Bacteria</taxon>
        <taxon>Pseudomonadati</taxon>
        <taxon>Bacteroidota</taxon>
        <taxon>Flavobacteriia</taxon>
        <taxon>Flavobacteriales</taxon>
        <taxon>Flavobacteriaceae</taxon>
        <taxon>Patiriisocius</taxon>
    </lineage>
</organism>
<dbReference type="RefSeq" id="WP_151893061.1">
    <property type="nucleotide sequence ID" value="NZ_BKCF01000001.1"/>
</dbReference>
<evidence type="ECO:0000256" key="1">
    <source>
        <dbReference type="ARBA" id="ARBA00022630"/>
    </source>
</evidence>
<feature type="transmembrane region" description="Helical" evidence="3">
    <location>
        <begin position="172"/>
        <end position="197"/>
    </location>
</feature>
<dbReference type="AlphaFoldDB" id="A0A5J4FYA4"/>
<evidence type="ECO:0000259" key="5">
    <source>
        <dbReference type="PROSITE" id="PS51384"/>
    </source>
</evidence>
<dbReference type="Pfam" id="PF00175">
    <property type="entry name" value="NAD_binding_1"/>
    <property type="match status" value="1"/>
</dbReference>
<evidence type="ECO:0000256" key="3">
    <source>
        <dbReference type="SAM" id="Phobius"/>
    </source>
</evidence>
<dbReference type="InterPro" id="IPR001094">
    <property type="entry name" value="Flavdoxin-like"/>
</dbReference>
<dbReference type="GO" id="GO:0003958">
    <property type="term" value="F:NADPH-hemoprotein reductase activity"/>
    <property type="evidence" value="ECO:0007669"/>
    <property type="project" value="UniProtKB-EC"/>
</dbReference>
<dbReference type="SUPFAM" id="SSF52343">
    <property type="entry name" value="Ferredoxin reductase-like, C-terminal NADP-linked domain"/>
    <property type="match status" value="1"/>
</dbReference>
<dbReference type="Gene3D" id="3.40.50.80">
    <property type="entry name" value="Nucleotide-binding domain of ferredoxin-NADP reductase (FNR) module"/>
    <property type="match status" value="1"/>
</dbReference>
<feature type="domain" description="FAD-binding FR-type" evidence="5">
    <location>
        <begin position="496"/>
        <end position="593"/>
    </location>
</feature>
<keyword evidence="3" id="KW-1133">Transmembrane helix</keyword>